<gene>
    <name evidence="1" type="ORF">MMYC01_203693</name>
</gene>
<name>A0A175W8B8_9PEZI</name>
<dbReference type="Gene3D" id="3.40.50.150">
    <property type="entry name" value="Vaccinia Virus protein VP39"/>
    <property type="match status" value="1"/>
</dbReference>
<comment type="caution">
    <text evidence="1">The sequence shown here is derived from an EMBL/GenBank/DDBJ whole genome shotgun (WGS) entry which is preliminary data.</text>
</comment>
<reference evidence="1 2" key="1">
    <citation type="journal article" date="2016" name="Genome Announc.">
        <title>Genome Sequence of Madurella mycetomatis mm55, Isolated from a Human Mycetoma Case in Sudan.</title>
        <authorList>
            <person name="Smit S."/>
            <person name="Derks M.F."/>
            <person name="Bervoets S."/>
            <person name="Fahal A."/>
            <person name="van Leeuwen W."/>
            <person name="van Belkum A."/>
            <person name="van de Sande W.W."/>
        </authorList>
    </citation>
    <scope>NUCLEOTIDE SEQUENCE [LARGE SCALE GENOMIC DNA]</scope>
    <source>
        <strain evidence="2">mm55</strain>
    </source>
</reference>
<evidence type="ECO:0000313" key="1">
    <source>
        <dbReference type="EMBL" id="KXX79214.1"/>
    </source>
</evidence>
<keyword evidence="2" id="KW-1185">Reference proteome</keyword>
<organism evidence="1 2">
    <name type="scientific">Madurella mycetomatis</name>
    <dbReference type="NCBI Taxonomy" id="100816"/>
    <lineage>
        <taxon>Eukaryota</taxon>
        <taxon>Fungi</taxon>
        <taxon>Dikarya</taxon>
        <taxon>Ascomycota</taxon>
        <taxon>Pezizomycotina</taxon>
        <taxon>Sordariomycetes</taxon>
        <taxon>Sordariomycetidae</taxon>
        <taxon>Sordariales</taxon>
        <taxon>Sordariales incertae sedis</taxon>
        <taxon>Madurella</taxon>
    </lineage>
</organism>
<dbReference type="EMBL" id="LCTW02000094">
    <property type="protein sequence ID" value="KXX79214.1"/>
    <property type="molecule type" value="Genomic_DNA"/>
</dbReference>
<dbReference type="InterPro" id="IPR029063">
    <property type="entry name" value="SAM-dependent_MTases_sf"/>
</dbReference>
<dbReference type="OrthoDB" id="1535081at2759"/>
<protein>
    <submittedName>
        <fullName evidence="1">Uncharacterized protein</fullName>
    </submittedName>
</protein>
<sequence>MIAEDPLFRSTAKLILYEDFPQPAGTPEYFAHYGRRERAGRTHTPYSFRRGEPNKPVFELISQQPDLLVIFIDAMVRTQDFLATRYDAYWIAEDMDRILADRALLVDGGSGGQTLKARTPASIRGGVCCKTDLRLLSGPRDRRIPGCRGYV</sequence>
<dbReference type="AlphaFoldDB" id="A0A175W8B8"/>
<evidence type="ECO:0000313" key="2">
    <source>
        <dbReference type="Proteomes" id="UP000078237"/>
    </source>
</evidence>
<accession>A0A175W8B8</accession>
<dbReference type="VEuPathDB" id="FungiDB:MMYC01_203693"/>
<dbReference type="Proteomes" id="UP000078237">
    <property type="component" value="Unassembled WGS sequence"/>
</dbReference>
<proteinExistence type="predicted"/>